<dbReference type="AlphaFoldDB" id="W9V4T3"/>
<dbReference type="EMBL" id="AONC01000043">
    <property type="protein sequence ID" value="EXJ14314.1"/>
    <property type="molecule type" value="Genomic_DNA"/>
</dbReference>
<comment type="caution">
    <text evidence="1">The sequence shown here is derived from an EMBL/GenBank/DDBJ whole genome shotgun (WGS) entry which is preliminary data.</text>
</comment>
<evidence type="ECO:0000313" key="2">
    <source>
        <dbReference type="Proteomes" id="UP000019460"/>
    </source>
</evidence>
<sequence>MLVLFVAVAMGVTLAYQVSVFSGAEEVPIAKESPPAFQVGG</sequence>
<organism evidence="1 2">
    <name type="scientific">Imhoffiella purpurea</name>
    <dbReference type="NCBI Taxonomy" id="1249627"/>
    <lineage>
        <taxon>Bacteria</taxon>
        <taxon>Pseudomonadati</taxon>
        <taxon>Pseudomonadota</taxon>
        <taxon>Gammaproteobacteria</taxon>
        <taxon>Chromatiales</taxon>
        <taxon>Chromatiaceae</taxon>
        <taxon>Imhoffiella</taxon>
    </lineage>
</organism>
<evidence type="ECO:0000313" key="1">
    <source>
        <dbReference type="EMBL" id="EXJ14314.1"/>
    </source>
</evidence>
<gene>
    <name evidence="1" type="ORF">D779_2789</name>
</gene>
<name>W9V4T3_9GAMM</name>
<keyword evidence="2" id="KW-1185">Reference proteome</keyword>
<accession>W9V4T3</accession>
<dbReference type="STRING" id="1249627.D779_2789"/>
<dbReference type="PATRIC" id="fig|1249627.3.peg.2954"/>
<dbReference type="Proteomes" id="UP000019460">
    <property type="component" value="Unassembled WGS sequence"/>
</dbReference>
<proteinExistence type="predicted"/>
<reference evidence="1 2" key="1">
    <citation type="submission" date="2012-11" db="EMBL/GenBank/DDBJ databases">
        <title>Genome assembly of Thiorhodococcus sp. AK35.</title>
        <authorList>
            <person name="Nupur N."/>
            <person name="Khatri I."/>
            <person name="Subramanian S."/>
            <person name="Pinnaka A."/>
        </authorList>
    </citation>
    <scope>NUCLEOTIDE SEQUENCE [LARGE SCALE GENOMIC DNA]</scope>
    <source>
        <strain evidence="1 2">AK35</strain>
    </source>
</reference>
<protein>
    <submittedName>
        <fullName evidence="1">Uncharacterized protein</fullName>
    </submittedName>
</protein>